<protein>
    <recommendedName>
        <fullName evidence="3">Transposase</fullName>
    </recommendedName>
</protein>
<dbReference type="Proteomes" id="UP000240572">
    <property type="component" value="Unassembled WGS sequence"/>
</dbReference>
<organism evidence="1 2">
    <name type="scientific">Taibaiella chishuiensis</name>
    <dbReference type="NCBI Taxonomy" id="1434707"/>
    <lineage>
        <taxon>Bacteria</taxon>
        <taxon>Pseudomonadati</taxon>
        <taxon>Bacteroidota</taxon>
        <taxon>Chitinophagia</taxon>
        <taxon>Chitinophagales</taxon>
        <taxon>Chitinophagaceae</taxon>
        <taxon>Taibaiella</taxon>
    </lineage>
</organism>
<evidence type="ECO:0000313" key="2">
    <source>
        <dbReference type="Proteomes" id="UP000240572"/>
    </source>
</evidence>
<comment type="caution">
    <text evidence="1">The sequence shown here is derived from an EMBL/GenBank/DDBJ whole genome shotgun (WGS) entry which is preliminary data.</text>
</comment>
<keyword evidence="2" id="KW-1185">Reference proteome</keyword>
<dbReference type="EMBL" id="PYGD01000002">
    <property type="protein sequence ID" value="PSK93257.1"/>
    <property type="molecule type" value="Genomic_DNA"/>
</dbReference>
<accession>A0A2P8D7S8</accession>
<proteinExistence type="predicted"/>
<dbReference type="AlphaFoldDB" id="A0A2P8D7S8"/>
<sequence>MYGIRKMPEYMNNNPVYAMEIKEIKRTRPTKRKLIQAFEEFKDGRSWEDICKEMEIYWDSNSKYNGMVIADIKRLKELEVENARLRDMYVSLSLAYTELKNKTGIALEMGFES</sequence>
<evidence type="ECO:0000313" key="1">
    <source>
        <dbReference type="EMBL" id="PSK93257.1"/>
    </source>
</evidence>
<name>A0A2P8D7S8_9BACT</name>
<evidence type="ECO:0008006" key="3">
    <source>
        <dbReference type="Google" id="ProtNLM"/>
    </source>
</evidence>
<reference evidence="1 2" key="1">
    <citation type="submission" date="2018-03" db="EMBL/GenBank/DDBJ databases">
        <title>Genomic Encyclopedia of Type Strains, Phase III (KMG-III): the genomes of soil and plant-associated and newly described type strains.</title>
        <authorList>
            <person name="Whitman W."/>
        </authorList>
    </citation>
    <scope>NUCLEOTIDE SEQUENCE [LARGE SCALE GENOMIC DNA]</scope>
    <source>
        <strain evidence="1 2">CGMCC 1.12700</strain>
    </source>
</reference>
<gene>
    <name evidence="1" type="ORF">B0I18_102227</name>
</gene>
<dbReference type="RefSeq" id="WP_106522275.1">
    <property type="nucleotide sequence ID" value="NZ_PYGD01000002.1"/>
</dbReference>